<gene>
    <name evidence="2" type="ORF">TCM_015873</name>
</gene>
<dbReference type="AlphaFoldDB" id="A0A061G494"/>
<dbReference type="FunCoup" id="A0A061G494">
    <property type="interactions" value="992"/>
</dbReference>
<dbReference type="InParanoid" id="A0A061G494"/>
<organism evidence="2 3">
    <name type="scientific">Theobroma cacao</name>
    <name type="common">Cacao</name>
    <name type="synonym">Cocoa</name>
    <dbReference type="NCBI Taxonomy" id="3641"/>
    <lineage>
        <taxon>Eukaryota</taxon>
        <taxon>Viridiplantae</taxon>
        <taxon>Streptophyta</taxon>
        <taxon>Embryophyta</taxon>
        <taxon>Tracheophyta</taxon>
        <taxon>Spermatophyta</taxon>
        <taxon>Magnoliopsida</taxon>
        <taxon>eudicotyledons</taxon>
        <taxon>Gunneridae</taxon>
        <taxon>Pentapetalae</taxon>
        <taxon>rosids</taxon>
        <taxon>malvids</taxon>
        <taxon>Malvales</taxon>
        <taxon>Malvaceae</taxon>
        <taxon>Byttnerioideae</taxon>
        <taxon>Theobroma</taxon>
    </lineage>
</organism>
<dbReference type="HOGENOM" id="CLU_088468_2_0_1"/>
<accession>A0A061G494</accession>
<dbReference type="Proteomes" id="UP000026915">
    <property type="component" value="Chromosome 3"/>
</dbReference>
<feature type="region of interest" description="Disordered" evidence="1">
    <location>
        <begin position="138"/>
        <end position="170"/>
    </location>
</feature>
<reference evidence="2 3" key="1">
    <citation type="journal article" date="2013" name="Genome Biol.">
        <title>The genome sequence of the most widely cultivated cacao type and its use to identify candidate genes regulating pod color.</title>
        <authorList>
            <person name="Motamayor J.C."/>
            <person name="Mockaitis K."/>
            <person name="Schmutz J."/>
            <person name="Haiminen N."/>
            <person name="Iii D.L."/>
            <person name="Cornejo O."/>
            <person name="Findley S.D."/>
            <person name="Zheng P."/>
            <person name="Utro F."/>
            <person name="Royaert S."/>
            <person name="Saski C."/>
            <person name="Jenkins J."/>
            <person name="Podicheti R."/>
            <person name="Zhao M."/>
            <person name="Scheffler B.E."/>
            <person name="Stack J.C."/>
            <person name="Feltus F.A."/>
            <person name="Mustiga G.M."/>
            <person name="Amores F."/>
            <person name="Phillips W."/>
            <person name="Marelli J.P."/>
            <person name="May G.D."/>
            <person name="Shapiro H."/>
            <person name="Ma J."/>
            <person name="Bustamante C.D."/>
            <person name="Schnell R.J."/>
            <person name="Main D."/>
            <person name="Gilbert D."/>
            <person name="Parida L."/>
            <person name="Kuhn D.N."/>
        </authorList>
    </citation>
    <scope>NUCLEOTIDE SEQUENCE [LARGE SCALE GENOMIC DNA]</scope>
    <source>
        <strain evidence="3">cv. Matina 1-6</strain>
    </source>
</reference>
<dbReference type="STRING" id="3641.A0A061G494"/>
<evidence type="ECO:0000313" key="3">
    <source>
        <dbReference type="Proteomes" id="UP000026915"/>
    </source>
</evidence>
<dbReference type="Gramene" id="EOY24203">
    <property type="protein sequence ID" value="EOY24203"/>
    <property type="gene ID" value="TCM_015873"/>
</dbReference>
<evidence type="ECO:0000256" key="1">
    <source>
        <dbReference type="SAM" id="MobiDB-lite"/>
    </source>
</evidence>
<feature type="compositionally biased region" description="Polar residues" evidence="1">
    <location>
        <begin position="146"/>
        <end position="170"/>
    </location>
</feature>
<dbReference type="eggNOG" id="ENOG502RZFR">
    <property type="taxonomic scope" value="Eukaryota"/>
</dbReference>
<dbReference type="PANTHER" id="PTHR35749">
    <property type="entry name" value="OSJNBA0084A10.10 PROTEIN"/>
    <property type="match status" value="1"/>
</dbReference>
<dbReference type="PANTHER" id="PTHR35749:SF1">
    <property type="entry name" value="OSJNBA0084A10.10 PROTEIN"/>
    <property type="match status" value="1"/>
</dbReference>
<proteinExistence type="predicted"/>
<name>A0A061G494_THECC</name>
<protein>
    <submittedName>
        <fullName evidence="2">Golgin subfamily A member 6-like protein 4, putative</fullName>
    </submittedName>
</protein>
<dbReference type="OMA" id="KQHAQIR"/>
<evidence type="ECO:0000313" key="2">
    <source>
        <dbReference type="EMBL" id="EOY24203.1"/>
    </source>
</evidence>
<keyword evidence="3" id="KW-1185">Reference proteome</keyword>
<sequence>MDKLREFGRKALFYVRVLSGYEERRIRNYRLQLERRLLQAQERKAAIRKIPEQAILAEVRRMVDEMQTLNRKLEETEAAIEEYFKPIDKEAEMLMKMQLEGEEKTMKEMVAAMQQQALLEKAEAEKIANTQQQALLEKAEAEKIANTHQPDTNKSNQDATSSSSQHAQMR</sequence>
<dbReference type="EMBL" id="CM001881">
    <property type="protein sequence ID" value="EOY24203.1"/>
    <property type="molecule type" value="Genomic_DNA"/>
</dbReference>